<dbReference type="Gene3D" id="3.50.50.60">
    <property type="entry name" value="FAD/NAD(P)-binding domain"/>
    <property type="match status" value="1"/>
</dbReference>
<dbReference type="Gene3D" id="3.30.9.10">
    <property type="entry name" value="D-Amino Acid Oxidase, subunit A, domain 2"/>
    <property type="match status" value="1"/>
</dbReference>
<proteinExistence type="inferred from homology"/>
<keyword evidence="3" id="KW-0274">FAD</keyword>
<comment type="caution">
    <text evidence="7">The sequence shown here is derived from an EMBL/GenBank/DDBJ whole genome shotgun (WGS) entry which is preliminary data.</text>
</comment>
<reference evidence="7 8" key="1">
    <citation type="submission" date="2018-11" db="EMBL/GenBank/DDBJ databases">
        <title>Draft genome sequence of Ferruginibacter sp. BO-59.</title>
        <authorList>
            <person name="Im W.T."/>
        </authorList>
    </citation>
    <scope>NUCLEOTIDE SEQUENCE [LARGE SCALE GENOMIC DNA]</scope>
    <source>
        <strain evidence="7 8">BO-59</strain>
    </source>
</reference>
<gene>
    <name evidence="7" type="ORF">EFY79_08435</name>
</gene>
<dbReference type="NCBIfam" id="NF008726">
    <property type="entry name" value="PRK11728.1"/>
    <property type="match status" value="1"/>
</dbReference>
<evidence type="ECO:0000256" key="4">
    <source>
        <dbReference type="ARBA" id="ARBA00023002"/>
    </source>
</evidence>
<comment type="similarity">
    <text evidence="5">Belongs to the L2HGDH family.</text>
</comment>
<dbReference type="SUPFAM" id="SSF51905">
    <property type="entry name" value="FAD/NAD(P)-binding domain"/>
    <property type="match status" value="1"/>
</dbReference>
<evidence type="ECO:0000256" key="2">
    <source>
        <dbReference type="ARBA" id="ARBA00022630"/>
    </source>
</evidence>
<dbReference type="PANTHER" id="PTHR43104">
    <property type="entry name" value="L-2-HYDROXYGLUTARATE DEHYDROGENASE, MITOCHONDRIAL"/>
    <property type="match status" value="1"/>
</dbReference>
<name>A0A3M9NHZ9_9BACT</name>
<dbReference type="Pfam" id="PF01266">
    <property type="entry name" value="DAO"/>
    <property type="match status" value="1"/>
</dbReference>
<dbReference type="InterPro" id="IPR036188">
    <property type="entry name" value="FAD/NAD-bd_sf"/>
</dbReference>
<comment type="cofactor">
    <cofactor evidence="1">
        <name>FAD</name>
        <dbReference type="ChEBI" id="CHEBI:57692"/>
    </cofactor>
</comment>
<evidence type="ECO:0000256" key="5">
    <source>
        <dbReference type="ARBA" id="ARBA00037941"/>
    </source>
</evidence>
<sequence length="407" mass="45832">MENEVFDIAIIGGGIVGAGTFYQLQKHHPSLKIILIEKESHLAAHQTGNNSGVMHSGLYYKPGSLKAKNCVEGRKALVKFAEENNIPHDVCGKIVVAMDDSELPYLEKIFQTGLQNEIEGIEKINAEQIREHEPFCVGIAGIWVPCTGIIDYVKATDKMVEIARSINPNSQLALNTEATSFEKENDINVISTNKKTYRSKYTIFCGGLQADRLAHKDHVDVKEKVVGFRGDYYELTEQAKHKIKNLIYPVPNPDFPFLGVHFTRMTNGEIECGPNAVFTFKREGYGKTDFNWKDTIDALTYKGTWKLFFQNMQFGINEYRRAFSKKLFLKTLQRLVPSLTMDDIKPGRSGVRAMLLSEDGDTRDDFRIEYRDTSIHVLNAPSPAATASLAIGDNIREMAEKHFDLGK</sequence>
<feature type="domain" description="FAD dependent oxidoreductase" evidence="6">
    <location>
        <begin position="7"/>
        <end position="395"/>
    </location>
</feature>
<dbReference type="GO" id="GO:0005737">
    <property type="term" value="C:cytoplasm"/>
    <property type="evidence" value="ECO:0007669"/>
    <property type="project" value="TreeGrafter"/>
</dbReference>
<evidence type="ECO:0000313" key="7">
    <source>
        <dbReference type="EMBL" id="RNI37414.1"/>
    </source>
</evidence>
<dbReference type="PANTHER" id="PTHR43104:SF2">
    <property type="entry name" value="L-2-HYDROXYGLUTARATE DEHYDROGENASE, MITOCHONDRIAL"/>
    <property type="match status" value="1"/>
</dbReference>
<evidence type="ECO:0000259" key="6">
    <source>
        <dbReference type="Pfam" id="PF01266"/>
    </source>
</evidence>
<dbReference type="GO" id="GO:0047545">
    <property type="term" value="F:(S)-2-hydroxyglutarate dehydrogenase activity"/>
    <property type="evidence" value="ECO:0007669"/>
    <property type="project" value="TreeGrafter"/>
</dbReference>
<keyword evidence="2" id="KW-0285">Flavoprotein</keyword>
<evidence type="ECO:0000256" key="3">
    <source>
        <dbReference type="ARBA" id="ARBA00022827"/>
    </source>
</evidence>
<keyword evidence="4" id="KW-0560">Oxidoreductase</keyword>
<dbReference type="Proteomes" id="UP000267223">
    <property type="component" value="Unassembled WGS sequence"/>
</dbReference>
<evidence type="ECO:0000313" key="8">
    <source>
        <dbReference type="Proteomes" id="UP000267223"/>
    </source>
</evidence>
<dbReference type="AlphaFoldDB" id="A0A3M9NHZ9"/>
<evidence type="ECO:0000256" key="1">
    <source>
        <dbReference type="ARBA" id="ARBA00001974"/>
    </source>
</evidence>
<organism evidence="7 8">
    <name type="scientific">Hanamia caeni</name>
    <dbReference type="NCBI Taxonomy" id="2294116"/>
    <lineage>
        <taxon>Bacteria</taxon>
        <taxon>Pseudomonadati</taxon>
        <taxon>Bacteroidota</taxon>
        <taxon>Chitinophagia</taxon>
        <taxon>Chitinophagales</taxon>
        <taxon>Chitinophagaceae</taxon>
        <taxon>Hanamia</taxon>
    </lineage>
</organism>
<dbReference type="EMBL" id="RJJR01000005">
    <property type="protein sequence ID" value="RNI37414.1"/>
    <property type="molecule type" value="Genomic_DNA"/>
</dbReference>
<keyword evidence="8" id="KW-1185">Reference proteome</keyword>
<accession>A0A3M9NHZ9</accession>
<dbReference type="InterPro" id="IPR006076">
    <property type="entry name" value="FAD-dep_OxRdtase"/>
</dbReference>
<dbReference type="OrthoDB" id="9801699at2"/>
<protein>
    <submittedName>
        <fullName evidence="7">L-2-hydroxyglutarate oxidase</fullName>
    </submittedName>
</protein>
<dbReference type="RefSeq" id="WP_123120255.1">
    <property type="nucleotide sequence ID" value="NZ_RJJR01000005.1"/>
</dbReference>